<dbReference type="NCBIfam" id="NF033832">
    <property type="entry name" value="sce7726_fam"/>
    <property type="match status" value="1"/>
</dbReference>
<organism evidence="1 2">
    <name type="scientific">Deinococcus metalli</name>
    <dbReference type="NCBI Taxonomy" id="1141878"/>
    <lineage>
        <taxon>Bacteria</taxon>
        <taxon>Thermotogati</taxon>
        <taxon>Deinococcota</taxon>
        <taxon>Deinococci</taxon>
        <taxon>Deinococcales</taxon>
        <taxon>Deinococcaceae</taxon>
        <taxon>Deinococcus</taxon>
    </lineage>
</organism>
<name>A0A7W8KJH7_9DEIO</name>
<sequence>MRELTLTHPEAPEVHVGRADLAILTPGFTCGYEIKTAQDKLTHLPAQLAKYAPQFDAWHLAVATGHVAEARTLAPTTWGLIELKDDGTFAVLRAAHTGKGHFNVERLLWTLTGEDLLTLYQLFYTRWPHKTTRAVLIKYLLKARPEQVLELALRHIRTRGHLRMQSWKVGGHP</sequence>
<dbReference type="InterPro" id="IPR047729">
    <property type="entry name" value="Sce7726-like"/>
</dbReference>
<comment type="caution">
    <text evidence="1">The sequence shown here is derived from an EMBL/GenBank/DDBJ whole genome shotgun (WGS) entry which is preliminary data.</text>
</comment>
<evidence type="ECO:0000313" key="2">
    <source>
        <dbReference type="Proteomes" id="UP000539473"/>
    </source>
</evidence>
<dbReference type="AlphaFoldDB" id="A0A7W8KJH7"/>
<reference evidence="1 2" key="1">
    <citation type="submission" date="2020-08" db="EMBL/GenBank/DDBJ databases">
        <title>Genomic Encyclopedia of Type Strains, Phase IV (KMG-IV): sequencing the most valuable type-strain genomes for metagenomic binning, comparative biology and taxonomic classification.</title>
        <authorList>
            <person name="Goeker M."/>
        </authorList>
    </citation>
    <scope>NUCLEOTIDE SEQUENCE [LARGE SCALE GENOMIC DNA]</scope>
    <source>
        <strain evidence="1 2">DSM 27521</strain>
    </source>
</reference>
<gene>
    <name evidence="1" type="ORF">HNQ07_004807</name>
</gene>
<dbReference type="Proteomes" id="UP000539473">
    <property type="component" value="Unassembled WGS sequence"/>
</dbReference>
<protein>
    <recommendedName>
        <fullName evidence="3">Sce7726 family protein</fullName>
    </recommendedName>
</protein>
<dbReference type="RefSeq" id="WP_184116492.1">
    <property type="nucleotide sequence ID" value="NZ_JACHFK010000028.1"/>
</dbReference>
<evidence type="ECO:0008006" key="3">
    <source>
        <dbReference type="Google" id="ProtNLM"/>
    </source>
</evidence>
<proteinExistence type="predicted"/>
<dbReference type="EMBL" id="JACHFK010000028">
    <property type="protein sequence ID" value="MBB5379292.1"/>
    <property type="molecule type" value="Genomic_DNA"/>
</dbReference>
<accession>A0A7W8KJH7</accession>
<evidence type="ECO:0000313" key="1">
    <source>
        <dbReference type="EMBL" id="MBB5379292.1"/>
    </source>
</evidence>